<name>A0ABU3HW54_9ACTN</name>
<organism evidence="1 2">
    <name type="scientific">Streptomyces althioticus subsp. attaecolombicae</name>
    <dbReference type="NCBI Taxonomy" id="3075534"/>
    <lineage>
        <taxon>Bacteria</taxon>
        <taxon>Bacillati</taxon>
        <taxon>Actinomycetota</taxon>
        <taxon>Actinomycetes</taxon>
        <taxon>Kitasatosporales</taxon>
        <taxon>Streptomycetaceae</taxon>
        <taxon>Streptomyces</taxon>
        <taxon>Streptomyces althioticus group</taxon>
    </lineage>
</organism>
<dbReference type="EMBL" id="JAVSGH010000007">
    <property type="protein sequence ID" value="MDT3724892.1"/>
    <property type="molecule type" value="Genomic_DNA"/>
</dbReference>
<protein>
    <recommendedName>
        <fullName evidence="3">ANTAR domain-containing protein</fullName>
    </recommendedName>
</protein>
<dbReference type="RefSeq" id="WP_093549726.1">
    <property type="nucleotide sequence ID" value="NZ_JAVSGH010000007.1"/>
</dbReference>
<dbReference type="Proteomes" id="UP001181313">
    <property type="component" value="Unassembled WGS sequence"/>
</dbReference>
<keyword evidence="2" id="KW-1185">Reference proteome</keyword>
<reference evidence="1" key="1">
    <citation type="submission" date="2024-05" db="EMBL/GenBank/DDBJ databases">
        <title>30 novel species of actinomycetes from the DSMZ collection.</title>
        <authorList>
            <person name="Nouioui I."/>
        </authorList>
    </citation>
    <scope>NUCLEOTIDE SEQUENCE</scope>
    <source>
        <strain evidence="1">DSM 41972</strain>
    </source>
</reference>
<proteinExistence type="predicted"/>
<sequence>MIAENPRQAPDGFRTSGSLALEMLMTSQPTRGLAPSERATVIQRAASLERAASELSDRQEAADLQRAATRFVASRRTPRR</sequence>
<gene>
    <name evidence="1" type="ORF">ROS62_08310</name>
</gene>
<evidence type="ECO:0000313" key="1">
    <source>
        <dbReference type="EMBL" id="MDT3724892.1"/>
    </source>
</evidence>
<accession>A0ABU3HW54</accession>
<comment type="caution">
    <text evidence="1">The sequence shown here is derived from an EMBL/GenBank/DDBJ whole genome shotgun (WGS) entry which is preliminary data.</text>
</comment>
<evidence type="ECO:0000313" key="2">
    <source>
        <dbReference type="Proteomes" id="UP001181313"/>
    </source>
</evidence>
<evidence type="ECO:0008006" key="3">
    <source>
        <dbReference type="Google" id="ProtNLM"/>
    </source>
</evidence>